<sequence length="446" mass="47526">MATLDNSAKSLLEKSYPQVKDAENDPVKASSAMFENAEYTTAEKTEIEQWLITAHHIASSTEDSAKTAERLSTLNTHLSTRTTLLGHKPSIADVAMCARLAPVVKEWSDKQRTGDQGYHHIVRHLDFVQKADMFGPLKLDDSEKVDVNPDKVVSPIKPIDAKAEKERKKKEKVLAAAGAESAAAAAGGTVTSAASSDAQNAEKSKPKKEKTKDVGEKVANAVGAEVSGVSKKKEKAPKQQKNAPAPEKPLSPALIDLRVGHILKAENHPNADSLYVSTVACGDAPGTENTSEYEGKVVRTVCSGLNGLVPLEEMQGRKIVAVCNLKPVTMRGIKSAAMVLAASPRLAPGETDNHAGPVELVNPPAEAEAGERVYFEGWEGEPEPVLNPKKKVWDDCQVGFTTTGEKAVAFDPSAVEKLKDSGKGTAQLKTKQGLCTVKSLAGATVR</sequence>
<evidence type="ECO:0000313" key="1">
    <source>
        <dbReference type="EMBL" id="KAK3681486.1"/>
    </source>
</evidence>
<reference evidence="1" key="1">
    <citation type="submission" date="2023-07" db="EMBL/GenBank/DDBJ databases">
        <title>Black Yeasts Isolated from many extreme environments.</title>
        <authorList>
            <person name="Coleine C."/>
            <person name="Stajich J.E."/>
            <person name="Selbmann L."/>
        </authorList>
    </citation>
    <scope>NUCLEOTIDE SEQUENCE</scope>
    <source>
        <strain evidence="1">CCFEE 5714</strain>
    </source>
</reference>
<comment type="caution">
    <text evidence="1">The sequence shown here is derived from an EMBL/GenBank/DDBJ whole genome shotgun (WGS) entry which is preliminary data.</text>
</comment>
<dbReference type="Proteomes" id="UP001281147">
    <property type="component" value="Unassembled WGS sequence"/>
</dbReference>
<gene>
    <name evidence="1" type="primary">ARC1_2</name>
    <name evidence="1" type="ORF">LTR37_020900</name>
</gene>
<proteinExistence type="predicted"/>
<organism evidence="1 2">
    <name type="scientific">Vermiconidia calcicola</name>
    <dbReference type="NCBI Taxonomy" id="1690605"/>
    <lineage>
        <taxon>Eukaryota</taxon>
        <taxon>Fungi</taxon>
        <taxon>Dikarya</taxon>
        <taxon>Ascomycota</taxon>
        <taxon>Pezizomycotina</taxon>
        <taxon>Dothideomycetes</taxon>
        <taxon>Dothideomycetidae</taxon>
        <taxon>Mycosphaerellales</taxon>
        <taxon>Extremaceae</taxon>
        <taxon>Vermiconidia</taxon>
    </lineage>
</organism>
<protein>
    <submittedName>
        <fullName evidence="1">G4 quadruplex nucleic acid binding protein</fullName>
    </submittedName>
</protein>
<accession>A0ACC3MA52</accession>
<dbReference type="EMBL" id="JAUTXU010000403">
    <property type="protein sequence ID" value="KAK3681486.1"/>
    <property type="molecule type" value="Genomic_DNA"/>
</dbReference>
<name>A0ACC3MA52_9PEZI</name>
<keyword evidence="2" id="KW-1185">Reference proteome</keyword>
<evidence type="ECO:0000313" key="2">
    <source>
        <dbReference type="Proteomes" id="UP001281147"/>
    </source>
</evidence>